<keyword evidence="3" id="KW-1185">Reference proteome</keyword>
<sequence>GSRSCGTRTPARPLVLILFLVCSGTQADPCWSCYQQLYYGNTQGSYMVAHTHINCICYDTRKPEICSPQGQTYWVAENLGWERARSGLGCPQGEEWIGFIKIQDLKNYALALGEAFCPEHL</sequence>
<evidence type="ECO:0000256" key="1">
    <source>
        <dbReference type="SAM" id="SignalP"/>
    </source>
</evidence>
<dbReference type="Proteomes" id="UP000694560">
    <property type="component" value="Unplaced"/>
</dbReference>
<protein>
    <submittedName>
        <fullName evidence="2">Uncharacterized protein</fullName>
    </submittedName>
</protein>
<reference evidence="2" key="2">
    <citation type="submission" date="2025-09" db="UniProtKB">
        <authorList>
            <consortium name="Ensembl"/>
        </authorList>
    </citation>
    <scope>IDENTIFICATION</scope>
</reference>
<keyword evidence="1" id="KW-0732">Signal</keyword>
<accession>A0A8C5U337</accession>
<feature type="signal peptide" evidence="1">
    <location>
        <begin position="1"/>
        <end position="27"/>
    </location>
</feature>
<proteinExistence type="predicted"/>
<name>A0A8C5U337_9PASS</name>
<reference evidence="2" key="1">
    <citation type="submission" date="2025-08" db="UniProtKB">
        <authorList>
            <consortium name="Ensembl"/>
        </authorList>
    </citation>
    <scope>IDENTIFICATION</scope>
</reference>
<dbReference type="Ensembl" id="ENSMCST00000016560.1">
    <property type="protein sequence ID" value="ENSMCSP00000016149.1"/>
    <property type="gene ID" value="ENSMCSG00000011379.1"/>
</dbReference>
<dbReference type="AlphaFoldDB" id="A0A8C5U337"/>
<organism evidence="2 3">
    <name type="scientific">Malurus cyaneus samueli</name>
    <dbReference type="NCBI Taxonomy" id="2593467"/>
    <lineage>
        <taxon>Eukaryota</taxon>
        <taxon>Metazoa</taxon>
        <taxon>Chordata</taxon>
        <taxon>Craniata</taxon>
        <taxon>Vertebrata</taxon>
        <taxon>Euteleostomi</taxon>
        <taxon>Archelosauria</taxon>
        <taxon>Archosauria</taxon>
        <taxon>Dinosauria</taxon>
        <taxon>Saurischia</taxon>
        <taxon>Theropoda</taxon>
        <taxon>Coelurosauria</taxon>
        <taxon>Aves</taxon>
        <taxon>Neognathae</taxon>
        <taxon>Neoaves</taxon>
        <taxon>Telluraves</taxon>
        <taxon>Australaves</taxon>
        <taxon>Passeriformes</taxon>
        <taxon>Meliphagoidea</taxon>
        <taxon>Maluridae</taxon>
        <taxon>Malurus</taxon>
    </lineage>
</organism>
<evidence type="ECO:0000313" key="3">
    <source>
        <dbReference type="Proteomes" id="UP000694560"/>
    </source>
</evidence>
<evidence type="ECO:0000313" key="2">
    <source>
        <dbReference type="Ensembl" id="ENSMCSP00000016149.1"/>
    </source>
</evidence>
<feature type="chain" id="PRO_5033981668" evidence="1">
    <location>
        <begin position="28"/>
        <end position="121"/>
    </location>
</feature>